<keyword evidence="9" id="KW-0501">Molybdenum cofactor biosynthesis</keyword>
<dbReference type="OrthoDB" id="4349954at2759"/>
<feature type="compositionally biased region" description="Basic and acidic residues" evidence="10">
    <location>
        <begin position="280"/>
        <end position="292"/>
    </location>
</feature>
<dbReference type="EC" id="2.10.1.1" evidence="4"/>
<gene>
    <name evidence="13" type="primary">LOC106165239</name>
</gene>
<evidence type="ECO:0000256" key="3">
    <source>
        <dbReference type="ARBA" id="ARBA00007589"/>
    </source>
</evidence>
<evidence type="ECO:0000256" key="6">
    <source>
        <dbReference type="ARBA" id="ARBA00022679"/>
    </source>
</evidence>
<organism evidence="12 13">
    <name type="scientific">Lingula anatina</name>
    <name type="common">Brachiopod</name>
    <name type="synonym">Lingula unguis</name>
    <dbReference type="NCBI Taxonomy" id="7574"/>
    <lineage>
        <taxon>Eukaryota</taxon>
        <taxon>Metazoa</taxon>
        <taxon>Spiralia</taxon>
        <taxon>Lophotrochozoa</taxon>
        <taxon>Brachiopoda</taxon>
        <taxon>Linguliformea</taxon>
        <taxon>Lingulata</taxon>
        <taxon>Lingulida</taxon>
        <taxon>Linguloidea</taxon>
        <taxon>Lingulidae</taxon>
        <taxon>Lingula</taxon>
    </lineage>
</organism>
<evidence type="ECO:0000313" key="12">
    <source>
        <dbReference type="Proteomes" id="UP000085678"/>
    </source>
</evidence>
<feature type="compositionally biased region" description="Polar residues" evidence="10">
    <location>
        <begin position="293"/>
        <end position="303"/>
    </location>
</feature>
<dbReference type="STRING" id="7574.A0A1S3ILQ0"/>
<keyword evidence="12" id="KW-1185">Reference proteome</keyword>
<dbReference type="FunFam" id="3.40.980.10:FF:000002">
    <property type="entry name" value="Molybdopterin molybdenumtransferase"/>
    <property type="match status" value="1"/>
</dbReference>
<protein>
    <recommendedName>
        <fullName evidence="4">molybdopterin molybdotransferase</fullName>
        <ecNumber evidence="4">2.10.1.1</ecNumber>
    </recommendedName>
</protein>
<accession>A0A1S3ILQ0</accession>
<dbReference type="KEGG" id="lak:106165239"/>
<feature type="compositionally biased region" description="Polar residues" evidence="10">
    <location>
        <begin position="322"/>
        <end position="338"/>
    </location>
</feature>
<dbReference type="InterPro" id="IPR001453">
    <property type="entry name" value="MoaB/Mog_dom"/>
</dbReference>
<dbReference type="SUPFAM" id="SSF53218">
    <property type="entry name" value="Molybdenum cofactor biosynthesis proteins"/>
    <property type="match status" value="1"/>
</dbReference>
<comment type="similarity">
    <text evidence="3">In the N-terminal section; belongs to the MoaB/Mog family.</text>
</comment>
<comment type="cofactor">
    <cofactor evidence="1">
        <name>Mg(2+)</name>
        <dbReference type="ChEBI" id="CHEBI:18420"/>
    </cofactor>
</comment>
<evidence type="ECO:0000313" key="13">
    <source>
        <dbReference type="RefSeq" id="XP_013398821.1"/>
    </source>
</evidence>
<keyword evidence="5" id="KW-0500">Molybdenum</keyword>
<evidence type="ECO:0000256" key="9">
    <source>
        <dbReference type="ARBA" id="ARBA00023150"/>
    </source>
</evidence>
<evidence type="ECO:0000256" key="2">
    <source>
        <dbReference type="ARBA" id="ARBA00005046"/>
    </source>
</evidence>
<dbReference type="InterPro" id="IPR008284">
    <property type="entry name" value="MoCF_biosynth_CS"/>
</dbReference>
<dbReference type="AlphaFoldDB" id="A0A1S3ILQ0"/>
<dbReference type="GO" id="GO:0006777">
    <property type="term" value="P:Mo-molybdopterin cofactor biosynthetic process"/>
    <property type="evidence" value="ECO:0007669"/>
    <property type="project" value="UniProtKB-KW"/>
</dbReference>
<evidence type="ECO:0000259" key="11">
    <source>
        <dbReference type="SMART" id="SM00852"/>
    </source>
</evidence>
<dbReference type="PANTHER" id="PTHR43764">
    <property type="entry name" value="MOLYBDENUM COFACTOR BIOSYNTHESIS"/>
    <property type="match status" value="1"/>
</dbReference>
<keyword evidence="8" id="KW-0460">Magnesium</keyword>
<feature type="compositionally biased region" description="Polar residues" evidence="10">
    <location>
        <begin position="198"/>
        <end position="210"/>
    </location>
</feature>
<dbReference type="SMART" id="SM00852">
    <property type="entry name" value="MoCF_biosynth"/>
    <property type="match status" value="1"/>
</dbReference>
<comment type="pathway">
    <text evidence="2">Cofactor biosynthesis; molybdopterin biosynthesis.</text>
</comment>
<feature type="region of interest" description="Disordered" evidence="10">
    <location>
        <begin position="250"/>
        <end position="364"/>
    </location>
</feature>
<dbReference type="CDD" id="cd00886">
    <property type="entry name" value="MogA_MoaB"/>
    <property type="match status" value="1"/>
</dbReference>
<evidence type="ECO:0000256" key="8">
    <source>
        <dbReference type="ARBA" id="ARBA00022842"/>
    </source>
</evidence>
<dbReference type="UniPathway" id="UPA00344"/>
<dbReference type="InterPro" id="IPR036425">
    <property type="entry name" value="MoaB/Mog-like_dom_sf"/>
</dbReference>
<dbReference type="InterPro" id="IPR051920">
    <property type="entry name" value="MPT_Adenylyltrnsfr/MoaC-Rel"/>
</dbReference>
<evidence type="ECO:0000256" key="5">
    <source>
        <dbReference type="ARBA" id="ARBA00022505"/>
    </source>
</evidence>
<proteinExistence type="inferred from homology"/>
<dbReference type="PROSITE" id="PS01078">
    <property type="entry name" value="MOCF_BIOSYNTHESIS_1"/>
    <property type="match status" value="1"/>
</dbReference>
<keyword evidence="7" id="KW-0479">Metal-binding</keyword>
<reference evidence="13" key="1">
    <citation type="submission" date="2025-08" db="UniProtKB">
        <authorList>
            <consortium name="RefSeq"/>
        </authorList>
    </citation>
    <scope>IDENTIFICATION</scope>
    <source>
        <tissue evidence="13">Gonads</tissue>
    </source>
</reference>
<dbReference type="NCBIfam" id="TIGR00177">
    <property type="entry name" value="molyb_syn"/>
    <property type="match status" value="1"/>
</dbReference>
<dbReference type="InParanoid" id="A0A1S3ILQ0"/>
<dbReference type="Gene3D" id="3.40.980.10">
    <property type="entry name" value="MoaB/Mog-like domain"/>
    <property type="match status" value="1"/>
</dbReference>
<dbReference type="GeneID" id="106165239"/>
<evidence type="ECO:0000256" key="7">
    <source>
        <dbReference type="ARBA" id="ARBA00022723"/>
    </source>
</evidence>
<dbReference type="OMA" id="SSEMEHG"/>
<evidence type="ECO:0000256" key="4">
    <source>
        <dbReference type="ARBA" id="ARBA00013269"/>
    </source>
</evidence>
<keyword evidence="6" id="KW-0808">Transferase</keyword>
<evidence type="ECO:0000256" key="1">
    <source>
        <dbReference type="ARBA" id="ARBA00001946"/>
    </source>
</evidence>
<feature type="region of interest" description="Disordered" evidence="10">
    <location>
        <begin position="179"/>
        <end position="225"/>
    </location>
</feature>
<dbReference type="PANTHER" id="PTHR43764:SF1">
    <property type="entry name" value="MOLYBDOPTERIN MOLYBDOTRANSFERASE"/>
    <property type="match status" value="1"/>
</dbReference>
<dbReference type="Proteomes" id="UP000085678">
    <property type="component" value="Unplaced"/>
</dbReference>
<dbReference type="Pfam" id="PF00994">
    <property type="entry name" value="MoCF_biosynth"/>
    <property type="match status" value="1"/>
</dbReference>
<feature type="domain" description="MoaB/Mog" evidence="11">
    <location>
        <begin position="16"/>
        <end position="163"/>
    </location>
</feature>
<feature type="compositionally biased region" description="Basic residues" evidence="10">
    <location>
        <begin position="308"/>
        <end position="320"/>
    </location>
</feature>
<name>A0A1S3ILQ0_LINAN</name>
<dbReference type="GO" id="GO:0046872">
    <property type="term" value="F:metal ion binding"/>
    <property type="evidence" value="ECO:0007669"/>
    <property type="project" value="UniProtKB-KW"/>
</dbReference>
<evidence type="ECO:0000256" key="10">
    <source>
        <dbReference type="SAM" id="MobiDB-lite"/>
    </source>
</evidence>
<dbReference type="RefSeq" id="XP_013398821.1">
    <property type="nucleotide sequence ID" value="XM_013543367.2"/>
</dbReference>
<sequence>MATSSEMEHGTKIKIGILTASDSCFEGKAEDKSSANLKILIEDKKIIPGKVVVQSCVPDDIEQIKEKLTIWSDALKLDLILTTGGTGFAPRDVTPEATKSILHKEAPGMTIAMIKASLDVTPLAMLSRLVCGTRGSTLIINLPGSKKGSQECLEFVTPAIPHAVDLLQGNKENVVTTHTHLQAETTPEPPVKNRKATLRSSRNQQTQLQEKQLPKTTDEQVASASVIPQRLTRQQQTIVYLTNMTSDGEITVVPQYPSGKNPKSKEGAQSGSDSNPVVALHDKDQQKSHLDQNSDLNVSSEISPPSRKSTRLSLKKKVKQRASFQETADNDETSSAQTDVYDFEEDGENSKSGSPKAGGSGNADILKAKRNKKLLEGAEIIEVPVGVELKNFLSTHEVLKDTHLVRGKRHVKRSLLHLQRQENAVDTGSWKRGSRVHERNRLDDYFTPTAEGLLKIEAIQKKAIRDEYAVNWYLWCSGVGNCKRQCGGYGKCVDGCSGPRHKQDRHNCSLLLNLKIYLSNLSMWVIRISGRHVDDKVEWIPPPTSGGHYDEDIRDVLMTFSDQVSSPSQVHKILVQKKGHADIPSKHKVECFVTSLRRRRRAKDYDYASKIRKTEDVNSSIHNYSCNTQATGSGISGHESGGVPTATQTLLQLENNQPGCTETVQYQDTSNLVPVAVVGQYGNAVMCSASNTQVAREVVIGGQSDIHTSEPSVVYGTTEGSVIQEFIHNGQTIRVIRNTLEPVAQSEVIVQTQQDPQSGTMGLYGSQSPGLSNVGALLSAAYQTQ</sequence>
<dbReference type="GO" id="GO:0061599">
    <property type="term" value="F:molybdopterin molybdotransferase activity"/>
    <property type="evidence" value="ECO:0007669"/>
    <property type="project" value="UniProtKB-EC"/>
</dbReference>